<dbReference type="PANTHER" id="PTHR11482:SF6">
    <property type="entry name" value="ORNITHINE DECARBOXYLASE 1-RELATED"/>
    <property type="match status" value="1"/>
</dbReference>
<dbReference type="PANTHER" id="PTHR11482">
    <property type="entry name" value="ARGININE/DIAMINOPIMELATE/ORNITHINE DECARBOXYLASE"/>
    <property type="match status" value="1"/>
</dbReference>
<dbReference type="EC" id="4.1.1.17" evidence="6"/>
<comment type="similarity">
    <text evidence="2">Belongs to the Orn/Lys/Arg decarboxylase class-II family.</text>
</comment>
<reference evidence="11 12" key="1">
    <citation type="journal article" date="2024" name="J Genomics">
        <title>Draft genome sequencing and assembly of Favolaschia claudopus CIRM-BRFM 2984 isolated from oak limbs.</title>
        <authorList>
            <person name="Navarro D."/>
            <person name="Drula E."/>
            <person name="Chaduli D."/>
            <person name="Cazenave R."/>
            <person name="Ahrendt S."/>
            <person name="Wang J."/>
            <person name="Lipzen A."/>
            <person name="Daum C."/>
            <person name="Barry K."/>
            <person name="Grigoriev I.V."/>
            <person name="Favel A."/>
            <person name="Rosso M.N."/>
            <person name="Martin F."/>
        </authorList>
    </citation>
    <scope>NUCLEOTIDE SEQUENCE [LARGE SCALE GENOMIC DNA]</scope>
    <source>
        <strain evidence="11 12">CIRM-BRFM 2984</strain>
    </source>
</reference>
<evidence type="ECO:0000256" key="7">
    <source>
        <dbReference type="ARBA" id="ARBA00046672"/>
    </source>
</evidence>
<dbReference type="InterPro" id="IPR022653">
    <property type="entry name" value="De-COase2_pyr-phos_BS"/>
</dbReference>
<dbReference type="InterPro" id="IPR029066">
    <property type="entry name" value="PLP-binding_barrel"/>
</dbReference>
<name>A0AAW0DWX6_9AGAR</name>
<accession>A0AAW0DWX6</accession>
<dbReference type="PRINTS" id="PR01182">
    <property type="entry name" value="ORNDCRBXLASE"/>
</dbReference>
<sequence>MSSVEVISIPFPVVSRRSFSESTSYRRQEERLNALVANLSCSPTLRLTANDLRGATISEEDIFPSLPPLLHGHPDVHLRNGVMKANSSAAKHDPDAERAFFVADIAQVYRQHIRWQTLLPEIQPFYAVKCNPDPYVLRLLAALGAGFDCASNGEISQVLDIGVDPARIIYANPCKATSFVRNAGKVGVHTMTFDNADELHKIARAHPGAKLVVRILADDSKSICAFNIKFGAALDTVPSLLAKAKELNLDVVGVSFHVGSGCYDPSVYTDAVMRAKRAFEMGAEAGYQFSILDVGGGFEDALFEQAATYLTEALGTHFPDRRGIKIIAEPGRFYVSKAFSLATNIIARRAPLAEAFDKKDGEARPPVMYYINDGVYGAFNCILFDHQVVHPYVLSMGGSFHVASSEPLTKCSVWGPTCDSIDCVCPTTELPSGLRVGDWLGFNNMGAYTSCAASQFNGFDVSKVVYTTAGYGAAEARSALEKFAAEGHGL</sequence>
<evidence type="ECO:0000256" key="6">
    <source>
        <dbReference type="ARBA" id="ARBA00034138"/>
    </source>
</evidence>
<evidence type="ECO:0000256" key="4">
    <source>
        <dbReference type="ARBA" id="ARBA00023239"/>
    </source>
</evidence>
<feature type="modified residue" description="N6-(pyridoxal phosphate)lysine" evidence="9">
    <location>
        <position position="129"/>
    </location>
</feature>
<dbReference type="EMBL" id="JAWWNJ010000005">
    <property type="protein sequence ID" value="KAK7055950.1"/>
    <property type="molecule type" value="Genomic_DNA"/>
</dbReference>
<dbReference type="PRINTS" id="PR01179">
    <property type="entry name" value="ODADCRBXLASE"/>
</dbReference>
<dbReference type="FunFam" id="3.20.20.10:FF:000005">
    <property type="entry name" value="Ornithine decarboxylase"/>
    <property type="match status" value="1"/>
</dbReference>
<dbReference type="CDD" id="cd00622">
    <property type="entry name" value="PLPDE_III_ODC"/>
    <property type="match status" value="1"/>
</dbReference>
<dbReference type="SUPFAM" id="SSF51419">
    <property type="entry name" value="PLP-binding barrel"/>
    <property type="match status" value="1"/>
</dbReference>
<evidence type="ECO:0000259" key="10">
    <source>
        <dbReference type="Pfam" id="PF02784"/>
    </source>
</evidence>
<comment type="caution">
    <text evidence="11">The sequence shown here is derived from an EMBL/GenBank/DDBJ whole genome shotgun (WGS) entry which is preliminary data.</text>
</comment>
<evidence type="ECO:0000256" key="2">
    <source>
        <dbReference type="ARBA" id="ARBA00008872"/>
    </source>
</evidence>
<feature type="domain" description="Orn/DAP/Arg decarboxylase 2 N-terminal" evidence="10">
    <location>
        <begin position="106"/>
        <end position="336"/>
    </location>
</feature>
<dbReference type="GO" id="GO:0033387">
    <property type="term" value="P:putrescine biosynthetic process from arginine, via ornithine"/>
    <property type="evidence" value="ECO:0007669"/>
    <property type="project" value="TreeGrafter"/>
</dbReference>
<comment type="cofactor">
    <cofactor evidence="1 9">
        <name>pyridoxal 5'-phosphate</name>
        <dbReference type="ChEBI" id="CHEBI:597326"/>
    </cofactor>
</comment>
<dbReference type="Proteomes" id="UP001362999">
    <property type="component" value="Unassembled WGS sequence"/>
</dbReference>
<comment type="catalytic activity">
    <reaction evidence="8">
        <text>L-ornithine + H(+) = putrescine + CO2</text>
        <dbReference type="Rhea" id="RHEA:22964"/>
        <dbReference type="ChEBI" id="CHEBI:15378"/>
        <dbReference type="ChEBI" id="CHEBI:16526"/>
        <dbReference type="ChEBI" id="CHEBI:46911"/>
        <dbReference type="ChEBI" id="CHEBI:326268"/>
        <dbReference type="EC" id="4.1.1.17"/>
    </reaction>
</comment>
<keyword evidence="3 9" id="KW-0663">Pyridoxal phosphate</keyword>
<dbReference type="InterPro" id="IPR002433">
    <property type="entry name" value="Orn_de-COase"/>
</dbReference>
<gene>
    <name evidence="11" type="ORF">R3P38DRAFT_1372540</name>
</gene>
<feature type="active site" description="Proton donor" evidence="9">
    <location>
        <position position="418"/>
    </location>
</feature>
<keyword evidence="12" id="KW-1185">Reference proteome</keyword>
<dbReference type="Pfam" id="PF02784">
    <property type="entry name" value="Orn_Arg_deC_N"/>
    <property type="match status" value="1"/>
</dbReference>
<evidence type="ECO:0000256" key="5">
    <source>
        <dbReference type="ARBA" id="ARBA00034115"/>
    </source>
</evidence>
<dbReference type="InterPro" id="IPR022644">
    <property type="entry name" value="De-COase2_N"/>
</dbReference>
<dbReference type="SUPFAM" id="SSF50621">
    <property type="entry name" value="Alanine racemase C-terminal domain-like"/>
    <property type="match status" value="1"/>
</dbReference>
<protein>
    <recommendedName>
        <fullName evidence="6">ornithine decarboxylase</fullName>
        <ecNumber evidence="6">4.1.1.17</ecNumber>
    </recommendedName>
</protein>
<keyword evidence="4" id="KW-0456">Lyase</keyword>
<evidence type="ECO:0000256" key="1">
    <source>
        <dbReference type="ARBA" id="ARBA00001933"/>
    </source>
</evidence>
<dbReference type="Gene3D" id="3.20.20.10">
    <property type="entry name" value="Alanine racemase"/>
    <property type="match status" value="1"/>
</dbReference>
<evidence type="ECO:0000256" key="8">
    <source>
        <dbReference type="ARBA" id="ARBA00049127"/>
    </source>
</evidence>
<dbReference type="AlphaFoldDB" id="A0AAW0DWX6"/>
<dbReference type="GO" id="GO:0004586">
    <property type="term" value="F:ornithine decarboxylase activity"/>
    <property type="evidence" value="ECO:0007669"/>
    <property type="project" value="UniProtKB-EC"/>
</dbReference>
<organism evidence="11 12">
    <name type="scientific">Favolaschia claudopus</name>
    <dbReference type="NCBI Taxonomy" id="2862362"/>
    <lineage>
        <taxon>Eukaryota</taxon>
        <taxon>Fungi</taxon>
        <taxon>Dikarya</taxon>
        <taxon>Basidiomycota</taxon>
        <taxon>Agaricomycotina</taxon>
        <taxon>Agaricomycetes</taxon>
        <taxon>Agaricomycetidae</taxon>
        <taxon>Agaricales</taxon>
        <taxon>Marasmiineae</taxon>
        <taxon>Mycenaceae</taxon>
        <taxon>Favolaschia</taxon>
    </lineage>
</organism>
<proteinExistence type="inferred from homology"/>
<evidence type="ECO:0000256" key="9">
    <source>
        <dbReference type="PIRSR" id="PIRSR600183-50"/>
    </source>
</evidence>
<evidence type="ECO:0000313" key="11">
    <source>
        <dbReference type="EMBL" id="KAK7055950.1"/>
    </source>
</evidence>
<dbReference type="PROSITE" id="PS00878">
    <property type="entry name" value="ODR_DC_2_1"/>
    <property type="match status" value="1"/>
</dbReference>
<dbReference type="InterPro" id="IPR009006">
    <property type="entry name" value="Ala_racemase/Decarboxylase_C"/>
</dbReference>
<evidence type="ECO:0000256" key="3">
    <source>
        <dbReference type="ARBA" id="ARBA00022898"/>
    </source>
</evidence>
<dbReference type="Gene3D" id="2.40.37.10">
    <property type="entry name" value="Lyase, Ornithine Decarboxylase, Chain A, domain 1"/>
    <property type="match status" value="1"/>
</dbReference>
<dbReference type="InterPro" id="IPR000183">
    <property type="entry name" value="Orn/DAP/Arg_de-COase"/>
</dbReference>
<dbReference type="GO" id="GO:0005737">
    <property type="term" value="C:cytoplasm"/>
    <property type="evidence" value="ECO:0007669"/>
    <property type="project" value="TreeGrafter"/>
</dbReference>
<comment type="subunit">
    <text evidence="7">Homodimer. Only the dimer is catalytically active, as the active sites are constructed of residues from both monomers.</text>
</comment>
<evidence type="ECO:0000313" key="12">
    <source>
        <dbReference type="Proteomes" id="UP001362999"/>
    </source>
</evidence>
<comment type="pathway">
    <text evidence="5">Amine and polyamine biosynthesis; putrescine biosynthesis via L-ornithine pathway; putrescine from L-ornithine: step 1/1.</text>
</comment>